<sequence>MPFRFCSGISGGEEIASQISYATLPSSPPGTANLTEASELSGIRLGHFRNYFRGPEVTVEWEVVKERAATTGPGSVVASVILAPDERTLHGLRLLYRKDMSHLSRQFHKDTRTLLGSVRDVFRSSGTAQQNFGRRQDIMLALLLAPTEEQFQAA</sequence>
<protein>
    <submittedName>
        <fullName evidence="1">Uncharacterized protein</fullName>
    </submittedName>
</protein>
<gene>
    <name evidence="1" type="ORF">P4O66_007390</name>
</gene>
<comment type="caution">
    <text evidence="1">The sequence shown here is derived from an EMBL/GenBank/DDBJ whole genome shotgun (WGS) entry which is preliminary data.</text>
</comment>
<keyword evidence="2" id="KW-1185">Reference proteome</keyword>
<evidence type="ECO:0000313" key="1">
    <source>
        <dbReference type="EMBL" id="KAK1799130.1"/>
    </source>
</evidence>
<dbReference type="EMBL" id="JAROKS010000012">
    <property type="protein sequence ID" value="KAK1799130.1"/>
    <property type="molecule type" value="Genomic_DNA"/>
</dbReference>
<name>A0AAD8ZKD8_9TELE</name>
<organism evidence="1 2">
    <name type="scientific">Electrophorus voltai</name>
    <dbReference type="NCBI Taxonomy" id="2609070"/>
    <lineage>
        <taxon>Eukaryota</taxon>
        <taxon>Metazoa</taxon>
        <taxon>Chordata</taxon>
        <taxon>Craniata</taxon>
        <taxon>Vertebrata</taxon>
        <taxon>Euteleostomi</taxon>
        <taxon>Actinopterygii</taxon>
        <taxon>Neopterygii</taxon>
        <taxon>Teleostei</taxon>
        <taxon>Ostariophysi</taxon>
        <taxon>Gymnotiformes</taxon>
        <taxon>Gymnotoidei</taxon>
        <taxon>Gymnotidae</taxon>
        <taxon>Electrophorus</taxon>
    </lineage>
</organism>
<dbReference type="AlphaFoldDB" id="A0AAD8ZKD8"/>
<proteinExistence type="predicted"/>
<dbReference type="Proteomes" id="UP001239994">
    <property type="component" value="Unassembled WGS sequence"/>
</dbReference>
<reference evidence="1" key="1">
    <citation type="submission" date="2023-03" db="EMBL/GenBank/DDBJ databases">
        <title>Electrophorus voltai genome.</title>
        <authorList>
            <person name="Bian C."/>
        </authorList>
    </citation>
    <scope>NUCLEOTIDE SEQUENCE</scope>
    <source>
        <strain evidence="1">CB-2022</strain>
        <tissue evidence="1">Muscle</tissue>
    </source>
</reference>
<evidence type="ECO:0000313" key="2">
    <source>
        <dbReference type="Proteomes" id="UP001239994"/>
    </source>
</evidence>
<accession>A0AAD8ZKD8</accession>